<dbReference type="InterPro" id="IPR001708">
    <property type="entry name" value="YidC/ALB3/OXA1/COX18"/>
</dbReference>
<dbReference type="GO" id="GO:0032977">
    <property type="term" value="F:membrane insertase activity"/>
    <property type="evidence" value="ECO:0007669"/>
    <property type="project" value="InterPro"/>
</dbReference>
<evidence type="ECO:0000256" key="3">
    <source>
        <dbReference type="ARBA" id="ARBA00022692"/>
    </source>
</evidence>
<sequence length="337" mass="37620">MLATRLCRPPTRQLLSRSPKPSPALHTSPFRRAFHATHPRNDAVLDAFLYLPHEMMSLIHTYVPWYTTIPLSAFIVRGILVTTAGAWARTLTARYIGLHPLRQAMAHQKRHEVTRKGGFSNPKAAKAAIAKEIAKGTTALDARWKCTLRGQIGWTAIQIPLFFTMAEVIRQMCNTQDGLLSLSLTALGLKTAATSSHGISLGPPNPWFEPSLANEGMLWFHDLLVPDPTGVLPFVVSGLMFSNVYFTHNGLADPDKAPAFSKWLRRLLLGVSLLIGPMCQHLPAALMLYWASSTSSVILWNKWLDWRYPAPRGFVACRRPLQILPPPLKDVRARKVR</sequence>
<protein>
    <recommendedName>
        <fullName evidence="8">Mitochondrial export translocase Oxa2</fullName>
    </recommendedName>
</protein>
<keyword evidence="3" id="KW-0812">Transmembrane</keyword>
<proteinExistence type="inferred from homology"/>
<evidence type="ECO:0000256" key="1">
    <source>
        <dbReference type="ARBA" id="ARBA00004141"/>
    </source>
</evidence>
<keyword evidence="4" id="KW-1133">Transmembrane helix</keyword>
<evidence type="ECO:0000313" key="7">
    <source>
        <dbReference type="Proteomes" id="UP000800035"/>
    </source>
</evidence>
<comment type="subcellular location">
    <subcellularLocation>
        <location evidence="1">Membrane</location>
        <topology evidence="1">Multi-pass membrane protein</topology>
    </subcellularLocation>
</comment>
<dbReference type="EMBL" id="ML976983">
    <property type="protein sequence ID" value="KAF1960261.1"/>
    <property type="molecule type" value="Genomic_DNA"/>
</dbReference>
<evidence type="ECO:0008006" key="8">
    <source>
        <dbReference type="Google" id="ProtNLM"/>
    </source>
</evidence>
<dbReference type="GO" id="GO:0005743">
    <property type="term" value="C:mitochondrial inner membrane"/>
    <property type="evidence" value="ECO:0007669"/>
    <property type="project" value="TreeGrafter"/>
</dbReference>
<dbReference type="PANTHER" id="PTHR12428">
    <property type="entry name" value="OXA1"/>
    <property type="match status" value="1"/>
</dbReference>
<organism evidence="6 7">
    <name type="scientific">Byssothecium circinans</name>
    <dbReference type="NCBI Taxonomy" id="147558"/>
    <lineage>
        <taxon>Eukaryota</taxon>
        <taxon>Fungi</taxon>
        <taxon>Dikarya</taxon>
        <taxon>Ascomycota</taxon>
        <taxon>Pezizomycotina</taxon>
        <taxon>Dothideomycetes</taxon>
        <taxon>Pleosporomycetidae</taxon>
        <taxon>Pleosporales</taxon>
        <taxon>Massarineae</taxon>
        <taxon>Massarinaceae</taxon>
        <taxon>Byssothecium</taxon>
    </lineage>
</organism>
<evidence type="ECO:0000256" key="5">
    <source>
        <dbReference type="ARBA" id="ARBA00023136"/>
    </source>
</evidence>
<dbReference type="AlphaFoldDB" id="A0A6A5U5U5"/>
<evidence type="ECO:0000256" key="4">
    <source>
        <dbReference type="ARBA" id="ARBA00022989"/>
    </source>
</evidence>
<comment type="similarity">
    <text evidence="2">Belongs to the OXA1/ALB3/YidC family.</text>
</comment>
<dbReference type="Proteomes" id="UP000800035">
    <property type="component" value="Unassembled WGS sequence"/>
</dbReference>
<dbReference type="PANTHER" id="PTHR12428:SF65">
    <property type="entry name" value="CYTOCHROME C OXIDASE ASSEMBLY PROTEIN COX18, MITOCHONDRIAL"/>
    <property type="match status" value="1"/>
</dbReference>
<keyword evidence="5" id="KW-0472">Membrane</keyword>
<keyword evidence="7" id="KW-1185">Reference proteome</keyword>
<gene>
    <name evidence="6" type="ORF">CC80DRAFT_489460</name>
</gene>
<reference evidence="6" key="1">
    <citation type="journal article" date="2020" name="Stud. Mycol.">
        <title>101 Dothideomycetes genomes: a test case for predicting lifestyles and emergence of pathogens.</title>
        <authorList>
            <person name="Haridas S."/>
            <person name="Albert R."/>
            <person name="Binder M."/>
            <person name="Bloem J."/>
            <person name="Labutti K."/>
            <person name="Salamov A."/>
            <person name="Andreopoulos B."/>
            <person name="Baker S."/>
            <person name="Barry K."/>
            <person name="Bills G."/>
            <person name="Bluhm B."/>
            <person name="Cannon C."/>
            <person name="Castanera R."/>
            <person name="Culley D."/>
            <person name="Daum C."/>
            <person name="Ezra D."/>
            <person name="Gonzalez J."/>
            <person name="Henrissat B."/>
            <person name="Kuo A."/>
            <person name="Liang C."/>
            <person name="Lipzen A."/>
            <person name="Lutzoni F."/>
            <person name="Magnuson J."/>
            <person name="Mondo S."/>
            <person name="Nolan M."/>
            <person name="Ohm R."/>
            <person name="Pangilinan J."/>
            <person name="Park H.-J."/>
            <person name="Ramirez L."/>
            <person name="Alfaro M."/>
            <person name="Sun H."/>
            <person name="Tritt A."/>
            <person name="Yoshinaga Y."/>
            <person name="Zwiers L.-H."/>
            <person name="Turgeon B."/>
            <person name="Goodwin S."/>
            <person name="Spatafora J."/>
            <person name="Crous P."/>
            <person name="Grigoriev I."/>
        </authorList>
    </citation>
    <scope>NUCLEOTIDE SEQUENCE</scope>
    <source>
        <strain evidence="6">CBS 675.92</strain>
    </source>
</reference>
<dbReference type="OrthoDB" id="2148490at2759"/>
<evidence type="ECO:0000256" key="2">
    <source>
        <dbReference type="ARBA" id="ARBA00009877"/>
    </source>
</evidence>
<dbReference type="GO" id="GO:0033617">
    <property type="term" value="P:mitochondrial respiratory chain complex IV assembly"/>
    <property type="evidence" value="ECO:0007669"/>
    <property type="project" value="TreeGrafter"/>
</dbReference>
<evidence type="ECO:0000313" key="6">
    <source>
        <dbReference type="EMBL" id="KAF1960261.1"/>
    </source>
</evidence>
<dbReference type="GO" id="GO:0032979">
    <property type="term" value="P:protein insertion into mitochondrial inner membrane from matrix"/>
    <property type="evidence" value="ECO:0007669"/>
    <property type="project" value="TreeGrafter"/>
</dbReference>
<accession>A0A6A5U5U5</accession>
<name>A0A6A5U5U5_9PLEO</name>